<dbReference type="EMBL" id="AEJB01000573">
    <property type="protein sequence ID" value="ELP62816.1"/>
    <property type="molecule type" value="Genomic_DNA"/>
</dbReference>
<protein>
    <submittedName>
        <fullName evidence="1">Uncharacterized protein</fullName>
    </submittedName>
</protein>
<proteinExistence type="predicted"/>
<dbReference type="RefSeq" id="WP_006382232.1">
    <property type="nucleotide sequence ID" value="NZ_AEJB01000573.1"/>
</dbReference>
<evidence type="ECO:0000313" key="1">
    <source>
        <dbReference type="EMBL" id="ELP62816.1"/>
    </source>
</evidence>
<evidence type="ECO:0000313" key="2">
    <source>
        <dbReference type="Proteomes" id="UP000010931"/>
    </source>
</evidence>
<gene>
    <name evidence="1" type="ORF">STRTUCAR8_06417</name>
</gene>
<dbReference type="STRING" id="85558.T45_02284"/>
<comment type="caution">
    <text evidence="1">The sequence shown here is derived from an EMBL/GenBank/DDBJ whole genome shotgun (WGS) entry which is preliminary data.</text>
</comment>
<dbReference type="GeneID" id="97400522"/>
<accession>L7EVT1</accession>
<organism evidence="1 2">
    <name type="scientific">Streptomyces turgidiscabies (strain Car8)</name>
    <dbReference type="NCBI Taxonomy" id="698760"/>
    <lineage>
        <taxon>Bacteria</taxon>
        <taxon>Bacillati</taxon>
        <taxon>Actinomycetota</taxon>
        <taxon>Actinomycetes</taxon>
        <taxon>Kitasatosporales</taxon>
        <taxon>Streptomycetaceae</taxon>
        <taxon>Streptomyces</taxon>
    </lineage>
</organism>
<dbReference type="PATRIC" id="fig|698760.3.peg.8253"/>
<name>L7EVT1_STRT8</name>
<dbReference type="AlphaFoldDB" id="L7EVT1"/>
<sequence>MSAPATLRTFDGAEWELRATTQTGTALYAVKGAPKCCPPYVMATLTELAEHGIQSTELAAAVAELGALPVPVGSERLSPEERGMILGLIGDAKPATSGLLVSFGESVQNRREHEHPTWEDLYCMNLSSYMGERMAPVLRRLVDVEAENERLRARDVEPDAKALAKRDGAILRQAAEELKAACPEHSDADEVWMDCPCEYVEELLRKAQLAEARSTS</sequence>
<keyword evidence="2" id="KW-1185">Reference proteome</keyword>
<reference evidence="1 2" key="1">
    <citation type="journal article" date="2011" name="Plasmid">
        <title>Streptomyces turgidiscabies Car8 contains a modular pathogenicity island that shares virulence genes with other actinobacterial plant pathogens.</title>
        <authorList>
            <person name="Huguet-Tapia J.C."/>
            <person name="Badger J.H."/>
            <person name="Loria R."/>
            <person name="Pettis G.S."/>
        </authorList>
    </citation>
    <scope>NUCLEOTIDE SEQUENCE [LARGE SCALE GENOMIC DNA]</scope>
    <source>
        <strain evidence="1 2">Car8</strain>
    </source>
</reference>
<dbReference type="Proteomes" id="UP000010931">
    <property type="component" value="Unassembled WGS sequence"/>
</dbReference>